<reference evidence="2 3" key="1">
    <citation type="submission" date="2017-04" db="EMBL/GenBank/DDBJ databases">
        <title>Draft genome sequence of Tuber borchii Vittad., a whitish edible truffle.</title>
        <authorList>
            <consortium name="DOE Joint Genome Institute"/>
            <person name="Murat C."/>
            <person name="Kuo A."/>
            <person name="Barry K.W."/>
            <person name="Clum A."/>
            <person name="Dockter R.B."/>
            <person name="Fauchery L."/>
            <person name="Iotti M."/>
            <person name="Kohler A."/>
            <person name="Labutti K."/>
            <person name="Lindquist E.A."/>
            <person name="Lipzen A."/>
            <person name="Ohm R.A."/>
            <person name="Wang M."/>
            <person name="Grigoriev I.V."/>
            <person name="Zambonelli A."/>
            <person name="Martin F.M."/>
        </authorList>
    </citation>
    <scope>NUCLEOTIDE SEQUENCE [LARGE SCALE GENOMIC DNA]</scope>
    <source>
        <strain evidence="2 3">Tbo3840</strain>
    </source>
</reference>
<dbReference type="AlphaFoldDB" id="A0A2T6ZDZ3"/>
<feature type="region of interest" description="Disordered" evidence="1">
    <location>
        <begin position="1"/>
        <end position="49"/>
    </location>
</feature>
<evidence type="ECO:0000313" key="3">
    <source>
        <dbReference type="Proteomes" id="UP000244722"/>
    </source>
</evidence>
<dbReference type="OrthoDB" id="5425868at2759"/>
<name>A0A2T6ZDZ3_TUBBO</name>
<dbReference type="EMBL" id="NESQ01000352">
    <property type="protein sequence ID" value="PUU73702.1"/>
    <property type="molecule type" value="Genomic_DNA"/>
</dbReference>
<feature type="region of interest" description="Disordered" evidence="1">
    <location>
        <begin position="121"/>
        <end position="171"/>
    </location>
</feature>
<accession>A0A2T6ZDZ3</accession>
<feature type="compositionally biased region" description="Polar residues" evidence="1">
    <location>
        <begin position="160"/>
        <end position="171"/>
    </location>
</feature>
<sequence length="385" mass="43741">MALAPSSIGGSDRSSGHSSSPPSSVTPASRPHSAGGAAIFPTAPAIGHPSKIPKHLQSLCDVQTSDLDLTPHEKKVIAYLRAKTAWSLRYPAEDLPSPQQLLEQEEFKRYLRFQEDTTEEEDKFYFQSKEGHPSTTQKHPQSPYDVQTSALNKPPHEKNATSNLTARGTSSRSYPIKVLPSTQQLLEQQNAKWYQRLTDYASEYREEYHRQSLEYLEELYRRSDEWHAKSDEKNKEILKLSVELERLTCDTLYGKTEVMKLEENFNVKGALEHMVYYAKIMKRIGTDCPRGIQAGLNELAKAPEFTKVLHDEVASRGLELKAVTSCIASVYNKVLRRARGNDYIITLYKEDYTANEGAVLAAFLRMQSEWSYGLKWREEANYPLS</sequence>
<evidence type="ECO:0000256" key="1">
    <source>
        <dbReference type="SAM" id="MobiDB-lite"/>
    </source>
</evidence>
<dbReference type="Proteomes" id="UP000244722">
    <property type="component" value="Unassembled WGS sequence"/>
</dbReference>
<organism evidence="2 3">
    <name type="scientific">Tuber borchii</name>
    <name type="common">White truffle</name>
    <dbReference type="NCBI Taxonomy" id="42251"/>
    <lineage>
        <taxon>Eukaryota</taxon>
        <taxon>Fungi</taxon>
        <taxon>Dikarya</taxon>
        <taxon>Ascomycota</taxon>
        <taxon>Pezizomycotina</taxon>
        <taxon>Pezizomycetes</taxon>
        <taxon>Pezizales</taxon>
        <taxon>Tuberaceae</taxon>
        <taxon>Tuber</taxon>
    </lineage>
</organism>
<keyword evidence="3" id="KW-1185">Reference proteome</keyword>
<comment type="caution">
    <text evidence="2">The sequence shown here is derived from an EMBL/GenBank/DDBJ whole genome shotgun (WGS) entry which is preliminary data.</text>
</comment>
<evidence type="ECO:0000313" key="2">
    <source>
        <dbReference type="EMBL" id="PUU73702.1"/>
    </source>
</evidence>
<feature type="compositionally biased region" description="Polar residues" evidence="1">
    <location>
        <begin position="133"/>
        <end position="151"/>
    </location>
</feature>
<gene>
    <name evidence="2" type="ORF">B9Z19DRAFT_1134635</name>
</gene>
<feature type="compositionally biased region" description="Low complexity" evidence="1">
    <location>
        <begin position="1"/>
        <end position="29"/>
    </location>
</feature>
<proteinExistence type="predicted"/>
<protein>
    <submittedName>
        <fullName evidence="2">Uncharacterized protein</fullName>
    </submittedName>
</protein>